<dbReference type="Proteomes" id="UP000199385">
    <property type="component" value="Chromosome I"/>
</dbReference>
<dbReference type="PATRIC" id="fig|261654.4.peg.1664"/>
<feature type="transmembrane region" description="Helical" evidence="1">
    <location>
        <begin position="22"/>
        <end position="44"/>
    </location>
</feature>
<protein>
    <submittedName>
        <fullName evidence="2">Hypothetical membrane protein</fullName>
    </submittedName>
</protein>
<dbReference type="OrthoDB" id="8159487at2"/>
<gene>
    <name evidence="2" type="ORF">GA0070611_1637</name>
</gene>
<dbReference type="STRING" id="261654.GA0070611_1637"/>
<keyword evidence="1" id="KW-1133">Transmembrane helix</keyword>
<dbReference type="AlphaFoldDB" id="A0A1A8ZBW2"/>
<keyword evidence="1" id="KW-0472">Membrane</keyword>
<feature type="transmembrane region" description="Helical" evidence="1">
    <location>
        <begin position="64"/>
        <end position="85"/>
    </location>
</feature>
<accession>A0A1A8ZBW2</accession>
<dbReference type="RefSeq" id="WP_091660163.1">
    <property type="nucleotide sequence ID" value="NZ_LT594323.1"/>
</dbReference>
<keyword evidence="1" id="KW-0812">Transmembrane</keyword>
<dbReference type="EMBL" id="LT594323">
    <property type="protein sequence ID" value="SBT41466.1"/>
    <property type="molecule type" value="Genomic_DNA"/>
</dbReference>
<keyword evidence="3" id="KW-1185">Reference proteome</keyword>
<dbReference type="InterPro" id="IPR009339">
    <property type="entry name" value="DUF998"/>
</dbReference>
<evidence type="ECO:0000256" key="1">
    <source>
        <dbReference type="SAM" id="Phobius"/>
    </source>
</evidence>
<feature type="transmembrane region" description="Helical" evidence="1">
    <location>
        <begin position="135"/>
        <end position="160"/>
    </location>
</feature>
<reference evidence="3" key="1">
    <citation type="submission" date="2016-06" db="EMBL/GenBank/DDBJ databases">
        <authorList>
            <person name="Varghese N."/>
            <person name="Submissions Spin"/>
        </authorList>
    </citation>
    <scope>NUCLEOTIDE SEQUENCE [LARGE SCALE GENOMIC DNA]</scope>
    <source>
        <strain evidence="3">DSM 44815</strain>
    </source>
</reference>
<evidence type="ECO:0000313" key="2">
    <source>
        <dbReference type="EMBL" id="SBT41466.1"/>
    </source>
</evidence>
<name>A0A1A8ZBW2_9ACTN</name>
<feature type="transmembrane region" description="Helical" evidence="1">
    <location>
        <begin position="97"/>
        <end position="115"/>
    </location>
</feature>
<dbReference type="Pfam" id="PF06197">
    <property type="entry name" value="DUF998"/>
    <property type="match status" value="1"/>
</dbReference>
<proteinExistence type="predicted"/>
<organism evidence="2 3">
    <name type="scientific">Micromonospora auratinigra</name>
    <dbReference type="NCBI Taxonomy" id="261654"/>
    <lineage>
        <taxon>Bacteria</taxon>
        <taxon>Bacillati</taxon>
        <taxon>Actinomycetota</taxon>
        <taxon>Actinomycetes</taxon>
        <taxon>Micromonosporales</taxon>
        <taxon>Micromonosporaceae</taxon>
        <taxon>Micromonospora</taxon>
    </lineage>
</organism>
<evidence type="ECO:0000313" key="3">
    <source>
        <dbReference type="Proteomes" id="UP000199385"/>
    </source>
</evidence>
<sequence length="229" mass="22937">MVQTLNPPAALAVAPARPAPRLLAAAGIAAGPFFLAAGLIQGLARDGFDFTRNALSQLSLGALGWIQITAFLITGLSVIGGAVAIRRALGESPGATWAPRLLGGFGASFLVAGVFRADPGAGFPPGAPADRVASLSAHGTVHMLSGTIGYLALCVAFLVLARHFAAHRRHGWALAVRLMPVAVLAGFAASGAAVAAFTIGAGLGLLGLSAVTARITLPSPLHSRGTTGR</sequence>